<dbReference type="AlphaFoldDB" id="A0A0C2WZP5"/>
<dbReference type="HOGENOM" id="CLU_1758348_0_0_1"/>
<proteinExistence type="predicted"/>
<reference evidence="1 2" key="1">
    <citation type="submission" date="2014-04" db="EMBL/GenBank/DDBJ databases">
        <title>Evolutionary Origins and Diversification of the Mycorrhizal Mutualists.</title>
        <authorList>
            <consortium name="DOE Joint Genome Institute"/>
            <consortium name="Mycorrhizal Genomics Consortium"/>
            <person name="Kohler A."/>
            <person name="Kuo A."/>
            <person name="Nagy L.G."/>
            <person name="Floudas D."/>
            <person name="Copeland A."/>
            <person name="Barry K.W."/>
            <person name="Cichocki N."/>
            <person name="Veneault-Fourrey C."/>
            <person name="LaButti K."/>
            <person name="Lindquist E.A."/>
            <person name="Lipzen A."/>
            <person name="Lundell T."/>
            <person name="Morin E."/>
            <person name="Murat C."/>
            <person name="Riley R."/>
            <person name="Ohm R."/>
            <person name="Sun H."/>
            <person name="Tunlid A."/>
            <person name="Henrissat B."/>
            <person name="Grigoriev I.V."/>
            <person name="Hibbett D.S."/>
            <person name="Martin F."/>
        </authorList>
    </citation>
    <scope>NUCLEOTIDE SEQUENCE [LARGE SCALE GENOMIC DNA]</scope>
    <source>
        <strain evidence="1 2">Koide BX008</strain>
    </source>
</reference>
<protein>
    <submittedName>
        <fullName evidence="1">Uncharacterized protein</fullName>
    </submittedName>
</protein>
<name>A0A0C2WZP5_AMAMK</name>
<evidence type="ECO:0000313" key="1">
    <source>
        <dbReference type="EMBL" id="KIL61888.1"/>
    </source>
</evidence>
<organism evidence="1 2">
    <name type="scientific">Amanita muscaria (strain Koide BX008)</name>
    <dbReference type="NCBI Taxonomy" id="946122"/>
    <lineage>
        <taxon>Eukaryota</taxon>
        <taxon>Fungi</taxon>
        <taxon>Dikarya</taxon>
        <taxon>Basidiomycota</taxon>
        <taxon>Agaricomycotina</taxon>
        <taxon>Agaricomycetes</taxon>
        <taxon>Agaricomycetidae</taxon>
        <taxon>Agaricales</taxon>
        <taxon>Pluteineae</taxon>
        <taxon>Amanitaceae</taxon>
        <taxon>Amanita</taxon>
    </lineage>
</organism>
<keyword evidence="2" id="KW-1185">Reference proteome</keyword>
<gene>
    <name evidence="1" type="ORF">M378DRAFT_812876</name>
</gene>
<sequence length="148" mass="16106">MVQNSRFAPLQVAPHSTHLACSACSTFTIPPISKTRESAFAALAPQTTAQIVQQLWAALAHRGISLHRSSCFLSSTLSYPLHEHQILGVGYQLAGRRAKRWTSLIGTNMSRIGIDGRQSKGCLKDKLLGPNESEIQAELTMGQDCTEC</sequence>
<accession>A0A0C2WZP5</accession>
<dbReference type="EMBL" id="KN818278">
    <property type="protein sequence ID" value="KIL61888.1"/>
    <property type="molecule type" value="Genomic_DNA"/>
</dbReference>
<dbReference type="Proteomes" id="UP000054549">
    <property type="component" value="Unassembled WGS sequence"/>
</dbReference>
<dbReference type="InParanoid" id="A0A0C2WZP5"/>
<evidence type="ECO:0000313" key="2">
    <source>
        <dbReference type="Proteomes" id="UP000054549"/>
    </source>
</evidence>